<dbReference type="GO" id="GO:0006226">
    <property type="term" value="P:dUMP biosynthetic process"/>
    <property type="evidence" value="ECO:0007669"/>
    <property type="project" value="UniProtKB-UniRule"/>
</dbReference>
<comment type="caution">
    <text evidence="6">The sequence shown here is derived from an EMBL/GenBank/DDBJ whole genome shotgun (WGS) entry which is preliminary data.</text>
</comment>
<dbReference type="NCBIfam" id="TIGR02274">
    <property type="entry name" value="dCTP_deam"/>
    <property type="match status" value="1"/>
</dbReference>
<comment type="catalytic activity">
    <reaction evidence="4">
        <text>dCTP + 2 H2O = dUMP + NH4(+) + diphosphate</text>
        <dbReference type="Rhea" id="RHEA:19205"/>
        <dbReference type="ChEBI" id="CHEBI:15377"/>
        <dbReference type="ChEBI" id="CHEBI:28938"/>
        <dbReference type="ChEBI" id="CHEBI:33019"/>
        <dbReference type="ChEBI" id="CHEBI:61481"/>
        <dbReference type="ChEBI" id="CHEBI:246422"/>
        <dbReference type="EC" id="3.5.4.30"/>
    </reaction>
</comment>
<feature type="region of interest" description="Disordered" evidence="5">
    <location>
        <begin position="163"/>
        <end position="192"/>
    </location>
</feature>
<dbReference type="SUPFAM" id="SSF51283">
    <property type="entry name" value="dUTPase-like"/>
    <property type="match status" value="1"/>
</dbReference>
<feature type="active site" description="Proton donor/acceptor" evidence="4">
    <location>
        <position position="129"/>
    </location>
</feature>
<feature type="binding site" evidence="4">
    <location>
        <begin position="101"/>
        <end position="106"/>
    </location>
    <ligand>
        <name>dCTP</name>
        <dbReference type="ChEBI" id="CHEBI:61481"/>
    </ligand>
</feature>
<keyword evidence="7" id="KW-1185">Reference proteome</keyword>
<dbReference type="GO" id="GO:0033973">
    <property type="term" value="F:dCTP deaminase (dUMP-forming) activity"/>
    <property type="evidence" value="ECO:0007669"/>
    <property type="project" value="UniProtKB-UniRule"/>
</dbReference>
<comment type="similarity">
    <text evidence="4">Belongs to the dCTP deaminase family.</text>
</comment>
<dbReference type="PANTHER" id="PTHR42680">
    <property type="entry name" value="DCTP DEAMINASE"/>
    <property type="match status" value="1"/>
</dbReference>
<comment type="caution">
    <text evidence="4">Lacks conserved residue(s) required for the propagation of feature annotation.</text>
</comment>
<feature type="binding site" evidence="4">
    <location>
        <position position="162"/>
    </location>
    <ligand>
        <name>dCTP</name>
        <dbReference type="ChEBI" id="CHEBI:61481"/>
    </ligand>
</feature>
<dbReference type="OrthoDB" id="9780956at2"/>
<dbReference type="Gene3D" id="2.70.40.10">
    <property type="match status" value="1"/>
</dbReference>
<protein>
    <recommendedName>
        <fullName evidence="4">dCTP deaminase, dUMP-forming</fullName>
        <ecNumber evidence="4">3.5.4.30</ecNumber>
    </recommendedName>
    <alternativeName>
        <fullName evidence="4">Bifunctional dCTP deaminase:dUTPase</fullName>
    </alternativeName>
    <alternativeName>
        <fullName evidence="4">DCD-DUT</fullName>
    </alternativeName>
</protein>
<dbReference type="EMBL" id="QZEZ01000007">
    <property type="protein sequence ID" value="RJK94271.1"/>
    <property type="molecule type" value="Genomic_DNA"/>
</dbReference>
<dbReference type="CDD" id="cd07557">
    <property type="entry name" value="trimeric_dUTPase"/>
    <property type="match status" value="1"/>
</dbReference>
<comment type="subunit">
    <text evidence="4">Homotrimer.</text>
</comment>
<gene>
    <name evidence="4" type="primary">dcd</name>
    <name evidence="6" type="ORF">D5H78_14905</name>
</gene>
<organism evidence="6 7">
    <name type="scientific">Vallicoccus soli</name>
    <dbReference type="NCBI Taxonomy" id="2339232"/>
    <lineage>
        <taxon>Bacteria</taxon>
        <taxon>Bacillati</taxon>
        <taxon>Actinomycetota</taxon>
        <taxon>Actinomycetes</taxon>
        <taxon>Motilibacterales</taxon>
        <taxon>Vallicoccaceae</taxon>
        <taxon>Vallicoccus</taxon>
    </lineage>
</organism>
<feature type="binding site" evidence="4">
    <location>
        <position position="148"/>
    </location>
    <ligand>
        <name>dCTP</name>
        <dbReference type="ChEBI" id="CHEBI:61481"/>
    </ligand>
</feature>
<dbReference type="InterPro" id="IPR011962">
    <property type="entry name" value="dCTP_deaminase"/>
</dbReference>
<dbReference type="InterPro" id="IPR033704">
    <property type="entry name" value="dUTPase_trimeric"/>
</dbReference>
<dbReference type="InterPro" id="IPR036157">
    <property type="entry name" value="dUTPase-like_sf"/>
</dbReference>
<dbReference type="AlphaFoldDB" id="A0A3A3YSE6"/>
<evidence type="ECO:0000256" key="5">
    <source>
        <dbReference type="SAM" id="MobiDB-lite"/>
    </source>
</evidence>
<dbReference type="UniPathway" id="UPA00610">
    <property type="reaction ID" value="UER00667"/>
</dbReference>
<dbReference type="RefSeq" id="WP_119951280.1">
    <property type="nucleotide sequence ID" value="NZ_QZEZ01000007.1"/>
</dbReference>
<evidence type="ECO:0000313" key="6">
    <source>
        <dbReference type="EMBL" id="RJK94271.1"/>
    </source>
</evidence>
<evidence type="ECO:0000256" key="4">
    <source>
        <dbReference type="HAMAP-Rule" id="MF_00146"/>
    </source>
</evidence>
<name>A0A3A3YSE6_9ACTN</name>
<feature type="site" description="Important for bifunctional activity" evidence="4">
    <location>
        <begin position="116"/>
        <end position="117"/>
    </location>
</feature>
<keyword evidence="2 4" id="KW-0378">Hydrolase</keyword>
<keyword evidence="3 4" id="KW-0546">Nucleotide metabolism</keyword>
<dbReference type="FunFam" id="2.70.40.10:FF:000005">
    <property type="entry name" value="dCTP deaminase, dUMP-forming"/>
    <property type="match status" value="1"/>
</dbReference>
<accession>A0A3A3YSE6</accession>
<sequence>MLLSDRDIRAALDDGRLSLAPYDPAMVQPSSVDVRLDRLFRVFENHRYPHIDPAEEQPDLTRVVEPGPDEPFILHPGEFVLASTYEVVTLPDDLAARLEGKSSLGRLGLLTHSTAGFIDPGFSGHVTLELSNVATLPIKLWPGMKIGQLCIFRLSSPAQDPYGSQVHGSRYQGQRGPTPSRSYLSFHRTDVS</sequence>
<dbReference type="PANTHER" id="PTHR42680:SF3">
    <property type="entry name" value="DCTP DEAMINASE"/>
    <property type="match status" value="1"/>
</dbReference>
<feature type="binding site" evidence="4">
    <location>
        <begin position="127"/>
        <end position="129"/>
    </location>
    <ligand>
        <name>dCTP</name>
        <dbReference type="ChEBI" id="CHEBI:61481"/>
    </ligand>
</feature>
<reference evidence="6 7" key="1">
    <citation type="submission" date="2018-09" db="EMBL/GenBank/DDBJ databases">
        <title>YIM 75000 draft genome.</title>
        <authorList>
            <person name="Tang S."/>
            <person name="Feng Y."/>
        </authorList>
    </citation>
    <scope>NUCLEOTIDE SEQUENCE [LARGE SCALE GENOMIC DNA]</scope>
    <source>
        <strain evidence="6 7">YIM 75000</strain>
    </source>
</reference>
<feature type="binding site" evidence="4">
    <location>
        <position position="174"/>
    </location>
    <ligand>
        <name>dCTP</name>
        <dbReference type="ChEBI" id="CHEBI:61481"/>
    </ligand>
</feature>
<keyword evidence="1 4" id="KW-0547">Nucleotide-binding</keyword>
<dbReference type="GO" id="GO:0008829">
    <property type="term" value="F:dCTP deaminase activity"/>
    <property type="evidence" value="ECO:0007669"/>
    <property type="project" value="InterPro"/>
</dbReference>
<dbReference type="Proteomes" id="UP000265614">
    <property type="component" value="Unassembled WGS sequence"/>
</dbReference>
<proteinExistence type="inferred from homology"/>
<dbReference type="EC" id="3.5.4.30" evidence="4"/>
<evidence type="ECO:0000313" key="7">
    <source>
        <dbReference type="Proteomes" id="UP000265614"/>
    </source>
</evidence>
<dbReference type="GO" id="GO:0015949">
    <property type="term" value="P:nucleobase-containing small molecule interconversion"/>
    <property type="evidence" value="ECO:0007669"/>
    <property type="project" value="TreeGrafter"/>
</dbReference>
<feature type="binding site" evidence="4">
    <location>
        <position position="119"/>
    </location>
    <ligand>
        <name>dCTP</name>
        <dbReference type="ChEBI" id="CHEBI:61481"/>
    </ligand>
</feature>
<comment type="pathway">
    <text evidence="4">Pyrimidine metabolism; dUMP biosynthesis; dUMP from dCTP: step 1/1.</text>
</comment>
<dbReference type="GO" id="GO:0006229">
    <property type="term" value="P:dUTP biosynthetic process"/>
    <property type="evidence" value="ECO:0007669"/>
    <property type="project" value="InterPro"/>
</dbReference>
<dbReference type="GO" id="GO:0000166">
    <property type="term" value="F:nucleotide binding"/>
    <property type="evidence" value="ECO:0007669"/>
    <property type="project" value="UniProtKB-KW"/>
</dbReference>
<dbReference type="HAMAP" id="MF_00146">
    <property type="entry name" value="dCTP_deaminase"/>
    <property type="match status" value="1"/>
</dbReference>
<comment type="function">
    <text evidence="4">Bifunctional enzyme that catalyzes both the deamination of dCTP to dUTP and the hydrolysis of dUTP to dUMP without releasing the toxic dUTP intermediate.</text>
</comment>
<evidence type="ECO:0000256" key="1">
    <source>
        <dbReference type="ARBA" id="ARBA00022741"/>
    </source>
</evidence>
<evidence type="ECO:0000256" key="2">
    <source>
        <dbReference type="ARBA" id="ARBA00022801"/>
    </source>
</evidence>
<feature type="compositionally biased region" description="Polar residues" evidence="5">
    <location>
        <begin position="171"/>
        <end position="183"/>
    </location>
</feature>
<dbReference type="Pfam" id="PF22769">
    <property type="entry name" value="DCD"/>
    <property type="match status" value="1"/>
</dbReference>
<evidence type="ECO:0000256" key="3">
    <source>
        <dbReference type="ARBA" id="ARBA00023080"/>
    </source>
</evidence>